<dbReference type="SUPFAM" id="SSF55083">
    <property type="entry name" value="6-hydroxymethyl-7,8-dihydropterin pyrophosphokinase, HPPK"/>
    <property type="match status" value="1"/>
</dbReference>
<dbReference type="EC" id="2.7.6.3" evidence="3"/>
<dbReference type="CDD" id="cd00483">
    <property type="entry name" value="HPPK"/>
    <property type="match status" value="1"/>
</dbReference>
<dbReference type="GO" id="GO:0005524">
    <property type="term" value="F:ATP binding"/>
    <property type="evidence" value="ECO:0007669"/>
    <property type="project" value="UniProtKB-KW"/>
</dbReference>
<evidence type="ECO:0000256" key="7">
    <source>
        <dbReference type="ARBA" id="ARBA00022777"/>
    </source>
</evidence>
<comment type="function">
    <text evidence="10">Catalyzes the transfer of pyrophosphate from adenosine triphosphate (ATP) to 6-hydroxymethyl-7,8-dihydropterin, an enzymatic step in folate biosynthesis pathway.</text>
</comment>
<dbReference type="InterPro" id="IPR000550">
    <property type="entry name" value="Hppk"/>
</dbReference>
<comment type="pathway">
    <text evidence="1">Cofactor biosynthesis; tetrahydrofolate biosynthesis; 2-amino-4-hydroxy-6-hydroxymethyl-7,8-dihydropteridine diphosphate from 7,8-dihydroneopterin triphosphate: step 4/4.</text>
</comment>
<dbReference type="EMBL" id="NHRY01000274">
    <property type="protein sequence ID" value="PPQ26056.1"/>
    <property type="molecule type" value="Genomic_DNA"/>
</dbReference>
<evidence type="ECO:0000256" key="10">
    <source>
        <dbReference type="ARBA" id="ARBA00029409"/>
    </source>
</evidence>
<dbReference type="InterPro" id="IPR035907">
    <property type="entry name" value="Hppk_sf"/>
</dbReference>
<dbReference type="PANTHER" id="PTHR43071">
    <property type="entry name" value="2-AMINO-4-HYDROXY-6-HYDROXYMETHYLDIHYDROPTERIDINE PYROPHOSPHOKINASE"/>
    <property type="match status" value="1"/>
</dbReference>
<dbReference type="AlphaFoldDB" id="A0A2S6MUL5"/>
<dbReference type="PANTHER" id="PTHR43071:SF1">
    <property type="entry name" value="2-AMINO-4-HYDROXY-6-HYDROXYMETHYLDIHYDROPTERIDINE PYROPHOSPHOKINASE"/>
    <property type="match status" value="1"/>
</dbReference>
<evidence type="ECO:0000256" key="3">
    <source>
        <dbReference type="ARBA" id="ARBA00013253"/>
    </source>
</evidence>
<evidence type="ECO:0000256" key="2">
    <source>
        <dbReference type="ARBA" id="ARBA00005810"/>
    </source>
</evidence>
<gene>
    <name evidence="14" type="ORF">CCS01_31035</name>
</gene>
<name>A0A2S6MUL5_RHOGL</name>
<sequence length="166" mass="17646">MALIGVGANIPGPDGFAPLETCRRAVAALDLFPGLRLHAVSRWYVTAPVPPSGQPDYVNAVAALRVDPDVPLDPADLLARLMRLEANFGRRRSVPNAARTLDLDIIAIGGLVRAAPDPVLPHPRAHERAFVLAPLAEVAPDWVHPILGRTAAALLAGLPPQQIRVL</sequence>
<feature type="domain" description="7,8-dihydro-6-hydroxymethylpterin-pyrophosphokinase" evidence="13">
    <location>
        <begin position="4"/>
        <end position="140"/>
    </location>
</feature>
<keyword evidence="15" id="KW-1185">Reference proteome</keyword>
<dbReference type="GO" id="GO:0003848">
    <property type="term" value="F:2-amino-4-hydroxy-6-hydroxymethyldihydropteridine diphosphokinase activity"/>
    <property type="evidence" value="ECO:0007669"/>
    <property type="project" value="UniProtKB-EC"/>
</dbReference>
<keyword evidence="9" id="KW-0289">Folate biosynthesis</keyword>
<organism evidence="14 15">
    <name type="scientific">Rhodopila globiformis</name>
    <name type="common">Rhodopseudomonas globiformis</name>
    <dbReference type="NCBI Taxonomy" id="1071"/>
    <lineage>
        <taxon>Bacteria</taxon>
        <taxon>Pseudomonadati</taxon>
        <taxon>Pseudomonadota</taxon>
        <taxon>Alphaproteobacteria</taxon>
        <taxon>Acetobacterales</taxon>
        <taxon>Acetobacteraceae</taxon>
        <taxon>Rhodopila</taxon>
    </lineage>
</organism>
<evidence type="ECO:0000256" key="4">
    <source>
        <dbReference type="ARBA" id="ARBA00016218"/>
    </source>
</evidence>
<dbReference type="GO" id="GO:0046656">
    <property type="term" value="P:folic acid biosynthetic process"/>
    <property type="evidence" value="ECO:0007669"/>
    <property type="project" value="UniProtKB-KW"/>
</dbReference>
<keyword evidence="7 14" id="KW-0418">Kinase</keyword>
<dbReference type="Gene3D" id="3.30.70.560">
    <property type="entry name" value="7,8-Dihydro-6-hydroxymethylpterin-pyrophosphokinase HPPK"/>
    <property type="match status" value="1"/>
</dbReference>
<keyword evidence="5" id="KW-0808">Transferase</keyword>
<keyword evidence="8" id="KW-0067">ATP-binding</keyword>
<proteinExistence type="inferred from homology"/>
<evidence type="ECO:0000259" key="13">
    <source>
        <dbReference type="Pfam" id="PF01288"/>
    </source>
</evidence>
<keyword evidence="6" id="KW-0547">Nucleotide-binding</keyword>
<dbReference type="UniPathway" id="UPA00077">
    <property type="reaction ID" value="UER00155"/>
</dbReference>
<evidence type="ECO:0000256" key="8">
    <source>
        <dbReference type="ARBA" id="ARBA00022840"/>
    </source>
</evidence>
<comment type="similarity">
    <text evidence="2">Belongs to the HPPK family.</text>
</comment>
<dbReference type="Proteomes" id="UP000239724">
    <property type="component" value="Unassembled WGS sequence"/>
</dbReference>
<dbReference type="GO" id="GO:0046654">
    <property type="term" value="P:tetrahydrofolate biosynthetic process"/>
    <property type="evidence" value="ECO:0007669"/>
    <property type="project" value="UniProtKB-UniPathway"/>
</dbReference>
<dbReference type="OrthoDB" id="9808041at2"/>
<evidence type="ECO:0000256" key="12">
    <source>
        <dbReference type="ARBA" id="ARBA00033413"/>
    </source>
</evidence>
<protein>
    <recommendedName>
        <fullName evidence="4">2-amino-4-hydroxy-6-hydroxymethyldihydropteridine pyrophosphokinase</fullName>
        <ecNumber evidence="3">2.7.6.3</ecNumber>
    </recommendedName>
    <alternativeName>
        <fullName evidence="11">6-hydroxymethyl-7,8-dihydropterin pyrophosphokinase</fullName>
    </alternativeName>
    <alternativeName>
        <fullName evidence="12">7,8-dihydro-6-hydroxymethylpterin-pyrophosphokinase</fullName>
    </alternativeName>
</protein>
<accession>A0A2S6MUL5</accession>
<evidence type="ECO:0000256" key="5">
    <source>
        <dbReference type="ARBA" id="ARBA00022679"/>
    </source>
</evidence>
<evidence type="ECO:0000313" key="15">
    <source>
        <dbReference type="Proteomes" id="UP000239724"/>
    </source>
</evidence>
<dbReference type="Pfam" id="PF01288">
    <property type="entry name" value="HPPK"/>
    <property type="match status" value="1"/>
</dbReference>
<evidence type="ECO:0000256" key="11">
    <source>
        <dbReference type="ARBA" id="ARBA00029766"/>
    </source>
</evidence>
<dbReference type="RefSeq" id="WP_104523062.1">
    <property type="nucleotide sequence ID" value="NZ_NHRY01000274.1"/>
</dbReference>
<evidence type="ECO:0000256" key="9">
    <source>
        <dbReference type="ARBA" id="ARBA00022909"/>
    </source>
</evidence>
<dbReference type="GO" id="GO:0016301">
    <property type="term" value="F:kinase activity"/>
    <property type="evidence" value="ECO:0007669"/>
    <property type="project" value="UniProtKB-KW"/>
</dbReference>
<comment type="caution">
    <text evidence="14">The sequence shown here is derived from an EMBL/GenBank/DDBJ whole genome shotgun (WGS) entry which is preliminary data.</text>
</comment>
<evidence type="ECO:0000256" key="6">
    <source>
        <dbReference type="ARBA" id="ARBA00022741"/>
    </source>
</evidence>
<evidence type="ECO:0000256" key="1">
    <source>
        <dbReference type="ARBA" id="ARBA00005051"/>
    </source>
</evidence>
<evidence type="ECO:0000313" key="14">
    <source>
        <dbReference type="EMBL" id="PPQ26056.1"/>
    </source>
</evidence>
<dbReference type="NCBIfam" id="TIGR01498">
    <property type="entry name" value="folK"/>
    <property type="match status" value="1"/>
</dbReference>
<reference evidence="14 15" key="1">
    <citation type="journal article" date="2018" name="Arch. Microbiol.">
        <title>New insights into the metabolic potential of the phototrophic purple bacterium Rhodopila globiformis DSM 161(T) from its draft genome sequence and evidence for a vanadium-dependent nitrogenase.</title>
        <authorList>
            <person name="Imhoff J.F."/>
            <person name="Rahn T."/>
            <person name="Kunzel S."/>
            <person name="Neulinger S.C."/>
        </authorList>
    </citation>
    <scope>NUCLEOTIDE SEQUENCE [LARGE SCALE GENOMIC DNA]</scope>
    <source>
        <strain evidence="14 15">DSM 161</strain>
    </source>
</reference>